<geneLocation type="mitochondrion" evidence="7"/>
<dbReference type="Gene3D" id="1.10.8.50">
    <property type="match status" value="1"/>
</dbReference>
<dbReference type="Gene3D" id="4.10.910.10">
    <property type="entry name" value="30s ribosomal protein s13, domain 2"/>
    <property type="match status" value="1"/>
</dbReference>
<keyword evidence="2 4" id="KW-0689">Ribosomal protein</keyword>
<dbReference type="PANTHER" id="PTHR10871:SF1">
    <property type="entry name" value="SMALL RIBOSOMAL SUBUNIT PROTEIN US13M"/>
    <property type="match status" value="1"/>
</dbReference>
<comment type="similarity">
    <text evidence="1 4">Belongs to the universal ribosomal protein uS13 family.</text>
</comment>
<organism evidence="7">
    <name type="scientific">Tsukubamonas globosa</name>
    <dbReference type="NCBI Taxonomy" id="875863"/>
    <lineage>
        <taxon>Eukaryota</taxon>
        <taxon>Discoba</taxon>
        <taxon>Tsukubamonadida</taxon>
        <taxon>Tsukubamonadidae</taxon>
        <taxon>Tsukubamonas</taxon>
    </lineage>
</organism>
<dbReference type="PIRSF" id="PIRSF002134">
    <property type="entry name" value="Ribosomal_S13"/>
    <property type="match status" value="1"/>
</dbReference>
<evidence type="ECO:0000256" key="2">
    <source>
        <dbReference type="ARBA" id="ARBA00022980"/>
    </source>
</evidence>
<keyword evidence="6" id="KW-0472">Membrane</keyword>
<dbReference type="SUPFAM" id="SSF46946">
    <property type="entry name" value="S13-like H2TH domain"/>
    <property type="match status" value="1"/>
</dbReference>
<dbReference type="GO" id="GO:0003735">
    <property type="term" value="F:structural constituent of ribosome"/>
    <property type="evidence" value="ECO:0007669"/>
    <property type="project" value="InterPro"/>
</dbReference>
<dbReference type="GO" id="GO:0003723">
    <property type="term" value="F:RNA binding"/>
    <property type="evidence" value="ECO:0007669"/>
    <property type="project" value="InterPro"/>
</dbReference>
<dbReference type="PROSITE" id="PS50159">
    <property type="entry name" value="RIBOSOMAL_S13_2"/>
    <property type="match status" value="1"/>
</dbReference>
<evidence type="ECO:0000256" key="6">
    <source>
        <dbReference type="SAM" id="Phobius"/>
    </source>
</evidence>
<dbReference type="InterPro" id="IPR027437">
    <property type="entry name" value="Rbsml_uS13_C"/>
</dbReference>
<dbReference type="GO" id="GO:0006412">
    <property type="term" value="P:translation"/>
    <property type="evidence" value="ECO:0007669"/>
    <property type="project" value="InterPro"/>
</dbReference>
<keyword evidence="6" id="KW-0812">Transmembrane</keyword>
<sequence>MRFLGHEIKEKYPIQVALTTVFGIGTATANLVCFQLGISPLLRIGLLSELQLNKLRRWVELNTVIDFELKKKLDANMDLILNTNSYKALRHRSGLPVRGQRTRSNAKNSTSTSIRT</sequence>
<dbReference type="RefSeq" id="YP_009004117.1">
    <property type="nucleotide sequence ID" value="NC_023545.1"/>
</dbReference>
<gene>
    <name evidence="7" type="primary">rps13</name>
</gene>
<feature type="region of interest" description="Disordered" evidence="5">
    <location>
        <begin position="92"/>
        <end position="116"/>
    </location>
</feature>
<dbReference type="PANTHER" id="PTHR10871">
    <property type="entry name" value="30S RIBOSOMAL PROTEIN S13/40S RIBOSOMAL PROTEIN S18"/>
    <property type="match status" value="1"/>
</dbReference>
<dbReference type="Pfam" id="PF00416">
    <property type="entry name" value="Ribosomal_S13"/>
    <property type="match status" value="1"/>
</dbReference>
<evidence type="ECO:0000256" key="3">
    <source>
        <dbReference type="ARBA" id="ARBA00023274"/>
    </source>
</evidence>
<dbReference type="InterPro" id="IPR010979">
    <property type="entry name" value="Ribosomal_uS13-like_H2TH"/>
</dbReference>
<name>W8VRA7_9EUKA</name>
<evidence type="ECO:0000313" key="7">
    <source>
        <dbReference type="EMBL" id="BAO51959.1"/>
    </source>
</evidence>
<keyword evidence="7" id="KW-0496">Mitochondrion</keyword>
<feature type="transmembrane region" description="Helical" evidence="6">
    <location>
        <begin position="12"/>
        <end position="34"/>
    </location>
</feature>
<keyword evidence="6" id="KW-1133">Transmembrane helix</keyword>
<evidence type="ECO:0000256" key="1">
    <source>
        <dbReference type="ARBA" id="ARBA00008080"/>
    </source>
</evidence>
<proteinExistence type="inferred from homology"/>
<reference evidence="7" key="1">
    <citation type="journal article" date="2014" name="Genome Biol. Evol.">
        <title>Gene Content Evolution in Discobid Mitochondria Deduced from the Phylogenetic Position and Complete Mitochondrial Genome of Tsukubamonas globosa.</title>
        <authorList>
            <person name="Kamikawa R."/>
            <person name="Kolisko M."/>
            <person name="Nishimura Y."/>
            <person name="Yabuki A."/>
            <person name="Brown M.W."/>
            <person name="Ishikawa S.A."/>
            <person name="Ishida K."/>
            <person name="Roger A.J."/>
            <person name="Hashimoto T."/>
            <person name="Inagaki Y."/>
        </authorList>
    </citation>
    <scope>NUCLEOTIDE SEQUENCE</scope>
</reference>
<feature type="compositionally biased region" description="Polar residues" evidence="5">
    <location>
        <begin position="102"/>
        <end position="116"/>
    </location>
</feature>
<dbReference type="GO" id="GO:0005739">
    <property type="term" value="C:mitochondrion"/>
    <property type="evidence" value="ECO:0007669"/>
    <property type="project" value="TreeGrafter"/>
</dbReference>
<dbReference type="AlphaFoldDB" id="W8VRA7"/>
<evidence type="ECO:0000256" key="5">
    <source>
        <dbReference type="SAM" id="MobiDB-lite"/>
    </source>
</evidence>
<keyword evidence="3 4" id="KW-0687">Ribonucleoprotein</keyword>
<dbReference type="EMBL" id="AB854048">
    <property type="protein sequence ID" value="BAO51959.1"/>
    <property type="molecule type" value="Genomic_DNA"/>
</dbReference>
<dbReference type="GO" id="GO:0015935">
    <property type="term" value="C:small ribosomal subunit"/>
    <property type="evidence" value="ECO:0007669"/>
    <property type="project" value="TreeGrafter"/>
</dbReference>
<accession>W8VRA7</accession>
<dbReference type="GeneID" id="18490793"/>
<dbReference type="InterPro" id="IPR001892">
    <property type="entry name" value="Ribosomal_uS13"/>
</dbReference>
<evidence type="ECO:0000256" key="4">
    <source>
        <dbReference type="RuleBase" id="RU003830"/>
    </source>
</evidence>
<protein>
    <submittedName>
        <fullName evidence="7">Ribosomal protein S13</fullName>
    </submittedName>
</protein>